<name>A0ABM8FWF9_9MICO</name>
<evidence type="ECO:0000256" key="7">
    <source>
        <dbReference type="SAM" id="MobiDB-lite"/>
    </source>
</evidence>
<dbReference type="EMBL" id="AP027728">
    <property type="protein sequence ID" value="BDZ40073.1"/>
    <property type="molecule type" value="Genomic_DNA"/>
</dbReference>
<dbReference type="Pfam" id="PF01297">
    <property type="entry name" value="ZnuA"/>
    <property type="match status" value="1"/>
</dbReference>
<dbReference type="Proteomes" id="UP001321543">
    <property type="component" value="Chromosome"/>
</dbReference>
<dbReference type="InterPro" id="IPR006127">
    <property type="entry name" value="ZnuA-like"/>
</dbReference>
<dbReference type="InterPro" id="IPR006128">
    <property type="entry name" value="Lipoprotein_PsaA-like"/>
</dbReference>
<accession>A0ABM8FWF9</accession>
<keyword evidence="4 8" id="KW-0732">Signal</keyword>
<dbReference type="Gene3D" id="3.40.50.1980">
    <property type="entry name" value="Nitrogenase molybdenum iron protein domain"/>
    <property type="match status" value="1"/>
</dbReference>
<keyword evidence="10" id="KW-1185">Reference proteome</keyword>
<organism evidence="9 10">
    <name type="scientific">Microbacterium suwonense</name>
    <dbReference type="NCBI Taxonomy" id="683047"/>
    <lineage>
        <taxon>Bacteria</taxon>
        <taxon>Bacillati</taxon>
        <taxon>Actinomycetota</taxon>
        <taxon>Actinomycetes</taxon>
        <taxon>Micrococcales</taxon>
        <taxon>Microbacteriaceae</taxon>
        <taxon>Microbacterium</taxon>
    </lineage>
</organism>
<evidence type="ECO:0000256" key="2">
    <source>
        <dbReference type="ARBA" id="ARBA00022448"/>
    </source>
</evidence>
<evidence type="ECO:0000256" key="6">
    <source>
        <dbReference type="SAM" id="Coils"/>
    </source>
</evidence>
<gene>
    <name evidence="9" type="ORF">GCM10025863_26870</name>
</gene>
<evidence type="ECO:0000313" key="9">
    <source>
        <dbReference type="EMBL" id="BDZ40073.1"/>
    </source>
</evidence>
<feature type="coiled-coil region" evidence="6">
    <location>
        <begin position="177"/>
        <end position="204"/>
    </location>
</feature>
<evidence type="ECO:0000256" key="8">
    <source>
        <dbReference type="SAM" id="SignalP"/>
    </source>
</evidence>
<keyword evidence="6" id="KW-0175">Coiled coil</keyword>
<dbReference type="PROSITE" id="PS51257">
    <property type="entry name" value="PROKAR_LIPOPROTEIN"/>
    <property type="match status" value="1"/>
</dbReference>
<comment type="subcellular location">
    <subcellularLocation>
        <location evidence="1">Cell envelope</location>
    </subcellularLocation>
</comment>
<evidence type="ECO:0000313" key="10">
    <source>
        <dbReference type="Proteomes" id="UP001321543"/>
    </source>
</evidence>
<feature type="chain" id="PRO_5047158606" evidence="8">
    <location>
        <begin position="29"/>
        <end position="319"/>
    </location>
</feature>
<sequence>MRKILAPVALAAASVLVLTGCGASTAPADDGRIRIVASTNVWGDIVRSVGGDHVEVTSIIDSLSQDPHEYEATAADQLKVKNAQLIVANGGGYDSFIDSLEEAVGGDPVVITAVEFSHDYPGDDHDEHDHDHDEADDHEGHDHIEGFNEHVWYDVHTVGHVAEQVAKQLGELDAANKADYEKNLAAFQDDLEGLETSLAEIESAHGGEKIFVTEPVPLHLTAAAGLVDVTPSEFSEAVEEGQDVPPAVLLEARKLLEAGDVAVLLANAQTGGAETTQVIDVAESHGIPVQEVTELLPDGDDYISWMTGNIATLAGNLDK</sequence>
<dbReference type="PRINTS" id="PR00690">
    <property type="entry name" value="ADHESNFAMILY"/>
</dbReference>
<proteinExistence type="inferred from homology"/>
<reference evidence="10" key="1">
    <citation type="journal article" date="2019" name="Int. J. Syst. Evol. Microbiol.">
        <title>The Global Catalogue of Microorganisms (GCM) 10K type strain sequencing project: providing services to taxonomists for standard genome sequencing and annotation.</title>
        <authorList>
            <consortium name="The Broad Institute Genomics Platform"/>
            <consortium name="The Broad Institute Genome Sequencing Center for Infectious Disease"/>
            <person name="Wu L."/>
            <person name="Ma J."/>
        </authorList>
    </citation>
    <scope>NUCLEOTIDE SEQUENCE [LARGE SCALE GENOMIC DNA]</scope>
    <source>
        <strain evidence="10">NBRC 106310</strain>
    </source>
</reference>
<evidence type="ECO:0000256" key="5">
    <source>
        <dbReference type="RuleBase" id="RU003512"/>
    </source>
</evidence>
<keyword evidence="2 5" id="KW-0813">Transport</keyword>
<comment type="similarity">
    <text evidence="5">Belongs to the bacterial solute-binding protein 9 family.</text>
</comment>
<evidence type="ECO:0000256" key="3">
    <source>
        <dbReference type="ARBA" id="ARBA00022723"/>
    </source>
</evidence>
<keyword evidence="3" id="KW-0479">Metal-binding</keyword>
<dbReference type="PANTHER" id="PTHR42953">
    <property type="entry name" value="HIGH-AFFINITY ZINC UPTAKE SYSTEM PROTEIN ZNUA-RELATED"/>
    <property type="match status" value="1"/>
</dbReference>
<feature type="signal peptide" evidence="8">
    <location>
        <begin position="1"/>
        <end position="28"/>
    </location>
</feature>
<evidence type="ECO:0000256" key="4">
    <source>
        <dbReference type="ARBA" id="ARBA00022729"/>
    </source>
</evidence>
<protein>
    <submittedName>
        <fullName evidence="9">Metal ABC transporter substrate-binding protein</fullName>
    </submittedName>
</protein>
<evidence type="ECO:0000256" key="1">
    <source>
        <dbReference type="ARBA" id="ARBA00004196"/>
    </source>
</evidence>
<dbReference type="PANTHER" id="PTHR42953:SF1">
    <property type="entry name" value="METAL-BINDING PROTEIN HI_0362-RELATED"/>
    <property type="match status" value="1"/>
</dbReference>
<feature type="region of interest" description="Disordered" evidence="7">
    <location>
        <begin position="119"/>
        <end position="142"/>
    </location>
</feature>
<dbReference type="InterPro" id="IPR050492">
    <property type="entry name" value="Bact_metal-bind_prot9"/>
</dbReference>
<dbReference type="SUPFAM" id="SSF53807">
    <property type="entry name" value="Helical backbone' metal receptor"/>
    <property type="match status" value="1"/>
</dbReference>
<dbReference type="RefSeq" id="WP_286300564.1">
    <property type="nucleotide sequence ID" value="NZ_AP027728.1"/>
</dbReference>